<dbReference type="AlphaFoldDB" id="A0A2W7MZD8"/>
<keyword evidence="1" id="KW-0472">Membrane</keyword>
<gene>
    <name evidence="2" type="ORF">LX69_02757</name>
</gene>
<dbReference type="Proteomes" id="UP000249239">
    <property type="component" value="Unassembled WGS sequence"/>
</dbReference>
<keyword evidence="3" id="KW-1185">Reference proteome</keyword>
<organism evidence="2 3">
    <name type="scientific">Breznakibacter xylanolyticus</name>
    <dbReference type="NCBI Taxonomy" id="990"/>
    <lineage>
        <taxon>Bacteria</taxon>
        <taxon>Pseudomonadati</taxon>
        <taxon>Bacteroidota</taxon>
        <taxon>Bacteroidia</taxon>
        <taxon>Marinilabiliales</taxon>
        <taxon>Marinilabiliaceae</taxon>
        <taxon>Breznakibacter</taxon>
    </lineage>
</organism>
<dbReference type="EMBL" id="QKZK01000028">
    <property type="protein sequence ID" value="PZX12953.1"/>
    <property type="molecule type" value="Genomic_DNA"/>
</dbReference>
<feature type="transmembrane region" description="Helical" evidence="1">
    <location>
        <begin position="15"/>
        <end position="35"/>
    </location>
</feature>
<protein>
    <submittedName>
        <fullName evidence="2">Uncharacterized protein</fullName>
    </submittedName>
</protein>
<comment type="caution">
    <text evidence="2">The sequence shown here is derived from an EMBL/GenBank/DDBJ whole genome shotgun (WGS) entry which is preliminary data.</text>
</comment>
<reference evidence="2 3" key="1">
    <citation type="submission" date="2018-06" db="EMBL/GenBank/DDBJ databases">
        <title>Genomic Encyclopedia of Archaeal and Bacterial Type Strains, Phase II (KMG-II): from individual species to whole genera.</title>
        <authorList>
            <person name="Goeker M."/>
        </authorList>
    </citation>
    <scope>NUCLEOTIDE SEQUENCE [LARGE SCALE GENOMIC DNA]</scope>
    <source>
        <strain evidence="2 3">DSM 6779</strain>
    </source>
</reference>
<evidence type="ECO:0000313" key="2">
    <source>
        <dbReference type="EMBL" id="PZX12953.1"/>
    </source>
</evidence>
<proteinExistence type="predicted"/>
<accession>A0A2W7MZD8</accession>
<keyword evidence="1" id="KW-0812">Transmembrane</keyword>
<sequence>MPPKSPNGGLKEACHYLMLFFATLSLCHFETFFLCHSLPQNLTTKCCLRHSRRKNTKPT</sequence>
<evidence type="ECO:0000313" key="3">
    <source>
        <dbReference type="Proteomes" id="UP000249239"/>
    </source>
</evidence>
<name>A0A2W7MZD8_9BACT</name>
<evidence type="ECO:0000256" key="1">
    <source>
        <dbReference type="SAM" id="Phobius"/>
    </source>
</evidence>
<keyword evidence="1" id="KW-1133">Transmembrane helix</keyword>